<dbReference type="SMART" id="SM00530">
    <property type="entry name" value="HTH_XRE"/>
    <property type="match status" value="1"/>
</dbReference>
<dbReference type="InterPro" id="IPR010982">
    <property type="entry name" value="Lambda_DNA-bd_dom_sf"/>
</dbReference>
<dbReference type="GO" id="GO:0003677">
    <property type="term" value="F:DNA binding"/>
    <property type="evidence" value="ECO:0007669"/>
    <property type="project" value="InterPro"/>
</dbReference>
<dbReference type="EMBL" id="BONI01000030">
    <property type="protein sequence ID" value="GIG07037.1"/>
    <property type="molecule type" value="Genomic_DNA"/>
</dbReference>
<dbReference type="InterPro" id="IPR001387">
    <property type="entry name" value="Cro/C1-type_HTH"/>
</dbReference>
<organism evidence="2 3">
    <name type="scientific">Catellatospora coxensis</name>
    <dbReference type="NCBI Taxonomy" id="310354"/>
    <lineage>
        <taxon>Bacteria</taxon>
        <taxon>Bacillati</taxon>
        <taxon>Actinomycetota</taxon>
        <taxon>Actinomycetes</taxon>
        <taxon>Micromonosporales</taxon>
        <taxon>Micromonosporaceae</taxon>
        <taxon>Catellatospora</taxon>
    </lineage>
</organism>
<dbReference type="Pfam" id="PF13560">
    <property type="entry name" value="HTH_31"/>
    <property type="match status" value="1"/>
</dbReference>
<dbReference type="Proteomes" id="UP000630887">
    <property type="component" value="Unassembled WGS sequence"/>
</dbReference>
<evidence type="ECO:0000313" key="2">
    <source>
        <dbReference type="EMBL" id="GIG07037.1"/>
    </source>
</evidence>
<dbReference type="CDD" id="cd00093">
    <property type="entry name" value="HTH_XRE"/>
    <property type="match status" value="1"/>
</dbReference>
<accession>A0A8J3P7V7</accession>
<dbReference type="Gene3D" id="1.10.260.40">
    <property type="entry name" value="lambda repressor-like DNA-binding domains"/>
    <property type="match status" value="1"/>
</dbReference>
<evidence type="ECO:0000313" key="3">
    <source>
        <dbReference type="Proteomes" id="UP000630887"/>
    </source>
</evidence>
<name>A0A8J3P7V7_9ACTN</name>
<feature type="domain" description="HTH cro/C1-type" evidence="1">
    <location>
        <begin position="34"/>
        <end position="87"/>
    </location>
</feature>
<protein>
    <submittedName>
        <fullName evidence="2">Transcriptional regulator</fullName>
    </submittedName>
</protein>
<dbReference type="PROSITE" id="PS50943">
    <property type="entry name" value="HTH_CROC1"/>
    <property type="match status" value="1"/>
</dbReference>
<comment type="caution">
    <text evidence="2">The sequence shown here is derived from an EMBL/GenBank/DDBJ whole genome shotgun (WGS) entry which is preliminary data.</text>
</comment>
<keyword evidence="3" id="KW-1185">Reference proteome</keyword>
<dbReference type="SUPFAM" id="SSF47413">
    <property type="entry name" value="lambda repressor-like DNA-binding domains"/>
    <property type="match status" value="1"/>
</dbReference>
<sequence>MNRFAVAATSATTDGGDGVGRYDDPLCRLFGAALRQLREQAGISLRELGRRCLYDYSRISRVERGEHLIDAALVPALDQALDAGGLLTSLRSLLPEPGNAGAASVAGLITALRQDAGDNVMLEVSSPGGRMVKVNLPRREFNGLLAGGALRALLPGGLIDLDQAERVSGAIDNPQRTDSQVLDYFRDLLAQHYTADKVLGPRHLVEVVLAQIAVLDKLRYGSRPGTAEPAIRLLAQYAEFAGWLYQDLGNTAAAMRWTDQAGQRAQAIGDHQLAAYLLVRRSNIALLDADAVDVIELASAARRTPGPISPKLAALAAQQEARGWALHAKPDRFRRLIDSAADLLLGHPNDVDDDAPVYLRSYDVDTLEEQSASGYRTCGQADTAVAILERRIIATPPDQQRDRAHQLAKLANAVLQSAHPDPERAATIGLSCAHVARSTGSSRITTELRALDRTLSDRWPGLPGTKELREALTIT</sequence>
<reference evidence="2 3" key="1">
    <citation type="submission" date="2021-01" db="EMBL/GenBank/DDBJ databases">
        <title>Whole genome shotgun sequence of Catellatospora coxensis NBRC 107359.</title>
        <authorList>
            <person name="Komaki H."/>
            <person name="Tamura T."/>
        </authorList>
    </citation>
    <scope>NUCLEOTIDE SEQUENCE [LARGE SCALE GENOMIC DNA]</scope>
    <source>
        <strain evidence="2 3">NBRC 107359</strain>
    </source>
</reference>
<proteinExistence type="predicted"/>
<gene>
    <name evidence="2" type="ORF">Cco03nite_37370</name>
</gene>
<dbReference type="AlphaFoldDB" id="A0A8J3P7V7"/>
<evidence type="ECO:0000259" key="1">
    <source>
        <dbReference type="PROSITE" id="PS50943"/>
    </source>
</evidence>